<dbReference type="Gene3D" id="3.40.50.1370">
    <property type="entry name" value="Aspartate/ornithine carbamoyltransferase"/>
    <property type="match status" value="2"/>
</dbReference>
<organism evidence="8">
    <name type="scientific">freshwater metagenome</name>
    <dbReference type="NCBI Taxonomy" id="449393"/>
    <lineage>
        <taxon>unclassified sequences</taxon>
        <taxon>metagenomes</taxon>
        <taxon>ecological metagenomes</taxon>
    </lineage>
</organism>
<dbReference type="PANTHER" id="PTHR45753:SF2">
    <property type="entry name" value="ORNITHINE CARBAMOYLTRANSFERASE"/>
    <property type="match status" value="1"/>
</dbReference>
<evidence type="ECO:0000256" key="4">
    <source>
        <dbReference type="ARBA" id="ARBA00048772"/>
    </source>
</evidence>
<evidence type="ECO:0000313" key="9">
    <source>
        <dbReference type="EMBL" id="CAB5019382.1"/>
    </source>
</evidence>
<dbReference type="EMBL" id="CAFBIZ010000003">
    <property type="protein sequence ID" value="CAB4845968.1"/>
    <property type="molecule type" value="Genomic_DNA"/>
</dbReference>
<dbReference type="Pfam" id="PF02729">
    <property type="entry name" value="OTCace_N"/>
    <property type="match status" value="1"/>
</dbReference>
<sequence>MPVNLRDRDFLKEVDFTTAELQYLLDLSADLKHAKRTRTEVPRMSGRNVALIFEKTSTRTRCAFEVGCYDQGARVTYLDPTSSQLGHKESAADTARVLSRMFDAIEFRGSAQETVETLAEFSDVPVYNGLTDEWHPTQMLADYLTMLEHGKGRVAADISYCYLGDARSNMGHSLLVMGAIMGSDVRIAAPKALWPSAEVRAIAAERAAMSGARITITDDPAEALRGAAFVHTDVWVSMGEPKEVWDERVALLTPYQVNAATLASTGDPDVRFMHCLPAFHDSNTVVGKEILERTGMSEGLEVTHDVFESPANIAFDQAENRLHTIKAVMVATIGD</sequence>
<dbReference type="InterPro" id="IPR006132">
    <property type="entry name" value="Asp/Orn_carbamoyltranf_P-bd"/>
</dbReference>
<feature type="domain" description="Aspartate/ornithine carbamoyltransferase Asp/Orn-binding" evidence="5">
    <location>
        <begin position="157"/>
        <end position="331"/>
    </location>
</feature>
<dbReference type="NCBIfam" id="TIGR00658">
    <property type="entry name" value="orni_carb_tr"/>
    <property type="match status" value="1"/>
</dbReference>
<dbReference type="EC" id="2.1.3.3" evidence="2"/>
<evidence type="ECO:0000256" key="1">
    <source>
        <dbReference type="ARBA" id="ARBA00007805"/>
    </source>
</evidence>
<dbReference type="GO" id="GO:0042450">
    <property type="term" value="P:L-arginine biosynthetic process via ornithine"/>
    <property type="evidence" value="ECO:0007669"/>
    <property type="project" value="TreeGrafter"/>
</dbReference>
<dbReference type="Pfam" id="PF00185">
    <property type="entry name" value="OTCace"/>
    <property type="match status" value="1"/>
</dbReference>
<dbReference type="EMBL" id="CAFBPU010000002">
    <property type="protein sequence ID" value="CAB5019382.1"/>
    <property type="molecule type" value="Genomic_DNA"/>
</dbReference>
<evidence type="ECO:0000256" key="2">
    <source>
        <dbReference type="ARBA" id="ARBA00013007"/>
    </source>
</evidence>
<comment type="similarity">
    <text evidence="1">Belongs to the aspartate/ornithine carbamoyltransferase superfamily. OTCase family.</text>
</comment>
<dbReference type="GO" id="GO:0019240">
    <property type="term" value="P:citrulline biosynthetic process"/>
    <property type="evidence" value="ECO:0007669"/>
    <property type="project" value="TreeGrafter"/>
</dbReference>
<dbReference type="InterPro" id="IPR036901">
    <property type="entry name" value="Asp/Orn_carbamoylTrfase_sf"/>
</dbReference>
<accession>A0A6J7JA70</accession>
<dbReference type="GO" id="GO:0016597">
    <property type="term" value="F:amino acid binding"/>
    <property type="evidence" value="ECO:0007669"/>
    <property type="project" value="InterPro"/>
</dbReference>
<dbReference type="InterPro" id="IPR024904">
    <property type="entry name" value="OTCase_ArgI"/>
</dbReference>
<dbReference type="HAMAP" id="MF_01109">
    <property type="entry name" value="OTCase"/>
    <property type="match status" value="1"/>
</dbReference>
<dbReference type="AlphaFoldDB" id="A0A6J7JA70"/>
<evidence type="ECO:0000313" key="7">
    <source>
        <dbReference type="EMBL" id="CAB4845968.1"/>
    </source>
</evidence>
<reference evidence="8" key="1">
    <citation type="submission" date="2020-05" db="EMBL/GenBank/DDBJ databases">
        <authorList>
            <person name="Chiriac C."/>
            <person name="Salcher M."/>
            <person name="Ghai R."/>
            <person name="Kavagutti S V."/>
        </authorList>
    </citation>
    <scope>NUCLEOTIDE SEQUENCE</scope>
</reference>
<dbReference type="GO" id="GO:0004585">
    <property type="term" value="F:ornithine carbamoyltransferase activity"/>
    <property type="evidence" value="ECO:0007669"/>
    <property type="project" value="UniProtKB-EC"/>
</dbReference>
<proteinExistence type="inferred from homology"/>
<dbReference type="PROSITE" id="PS00097">
    <property type="entry name" value="CARBAMOYLTRANSFERASE"/>
    <property type="match status" value="1"/>
</dbReference>
<keyword evidence="3" id="KW-0808">Transferase</keyword>
<name>A0A6J7JA70_9ZZZZ</name>
<dbReference type="InterPro" id="IPR006130">
    <property type="entry name" value="Asp/Orn_carbamoylTrfase"/>
</dbReference>
<dbReference type="PRINTS" id="PR00100">
    <property type="entry name" value="AOTCASE"/>
</dbReference>
<dbReference type="EMBL" id="CAFBND010000032">
    <property type="protein sequence ID" value="CAB4940040.1"/>
    <property type="molecule type" value="Genomic_DNA"/>
</dbReference>
<evidence type="ECO:0000259" key="5">
    <source>
        <dbReference type="Pfam" id="PF00185"/>
    </source>
</evidence>
<dbReference type="InterPro" id="IPR002292">
    <property type="entry name" value="Orn/put_carbamltrans"/>
</dbReference>
<dbReference type="SUPFAM" id="SSF53671">
    <property type="entry name" value="Aspartate/ornithine carbamoyltransferase"/>
    <property type="match status" value="1"/>
</dbReference>
<dbReference type="NCBIfam" id="NF001986">
    <property type="entry name" value="PRK00779.1"/>
    <property type="match status" value="1"/>
</dbReference>
<protein>
    <recommendedName>
        <fullName evidence="2">ornithine carbamoyltransferase</fullName>
        <ecNumber evidence="2">2.1.3.3</ecNumber>
    </recommendedName>
</protein>
<dbReference type="PANTHER" id="PTHR45753">
    <property type="entry name" value="ORNITHINE CARBAMOYLTRANSFERASE, MITOCHONDRIAL"/>
    <property type="match status" value="1"/>
</dbReference>
<dbReference type="PRINTS" id="PR00102">
    <property type="entry name" value="OTCASE"/>
</dbReference>
<gene>
    <name evidence="7" type="ORF">UFOPK3268_00041</name>
    <name evidence="8" type="ORF">UFOPK3752_01003</name>
    <name evidence="9" type="ORF">UFOPK4150_00153</name>
</gene>
<feature type="domain" description="Aspartate/ornithine carbamoyltransferase carbamoyl-P binding" evidence="6">
    <location>
        <begin position="8"/>
        <end position="148"/>
    </location>
</feature>
<comment type="catalytic activity">
    <reaction evidence="4">
        <text>carbamoyl phosphate + L-ornithine = L-citrulline + phosphate + H(+)</text>
        <dbReference type="Rhea" id="RHEA:19513"/>
        <dbReference type="ChEBI" id="CHEBI:15378"/>
        <dbReference type="ChEBI" id="CHEBI:43474"/>
        <dbReference type="ChEBI" id="CHEBI:46911"/>
        <dbReference type="ChEBI" id="CHEBI:57743"/>
        <dbReference type="ChEBI" id="CHEBI:58228"/>
        <dbReference type="EC" id="2.1.3.3"/>
    </reaction>
</comment>
<evidence type="ECO:0000259" key="6">
    <source>
        <dbReference type="Pfam" id="PF02729"/>
    </source>
</evidence>
<evidence type="ECO:0000313" key="8">
    <source>
        <dbReference type="EMBL" id="CAB4940040.1"/>
    </source>
</evidence>
<dbReference type="InterPro" id="IPR006131">
    <property type="entry name" value="Asp_carbamoyltransf_Asp/Orn-bd"/>
</dbReference>
<evidence type="ECO:0000256" key="3">
    <source>
        <dbReference type="ARBA" id="ARBA00022679"/>
    </source>
</evidence>